<evidence type="ECO:0000256" key="3">
    <source>
        <dbReference type="ARBA" id="ARBA00006347"/>
    </source>
</evidence>
<evidence type="ECO:0000256" key="5">
    <source>
        <dbReference type="ARBA" id="ARBA00022729"/>
    </source>
</evidence>
<comment type="subcellular location">
    <subcellularLocation>
        <location evidence="2">Endoplasmic reticulum lumen</location>
    </subcellularLocation>
</comment>
<dbReference type="SUPFAM" id="SSF52833">
    <property type="entry name" value="Thioredoxin-like"/>
    <property type="match status" value="4"/>
</dbReference>
<evidence type="ECO:0000256" key="7">
    <source>
        <dbReference type="ARBA" id="ARBA00022824"/>
    </source>
</evidence>
<evidence type="ECO:0000256" key="4">
    <source>
        <dbReference type="ARBA" id="ARBA00012723"/>
    </source>
</evidence>
<dbReference type="CDD" id="cd02995">
    <property type="entry name" value="PDI_a_PDI_a'_C"/>
    <property type="match status" value="1"/>
</dbReference>
<dbReference type="AlphaFoldDB" id="A0A2H9TQ41"/>
<organism evidence="13 14">
    <name type="scientific">Paramicrosporidium saccamoebae</name>
    <dbReference type="NCBI Taxonomy" id="1246581"/>
    <lineage>
        <taxon>Eukaryota</taxon>
        <taxon>Fungi</taxon>
        <taxon>Fungi incertae sedis</taxon>
        <taxon>Cryptomycota</taxon>
        <taxon>Cryptomycota incertae sedis</taxon>
        <taxon>Paramicrosporidium</taxon>
    </lineage>
</organism>
<dbReference type="EC" id="5.3.4.1" evidence="4"/>
<feature type="disulfide bond" description="Redox-active" evidence="11">
    <location>
        <begin position="364"/>
        <end position="367"/>
    </location>
</feature>
<proteinExistence type="inferred from homology"/>
<keyword evidence="8 11" id="KW-1015">Disulfide bond</keyword>
<comment type="similarity">
    <text evidence="3">Belongs to the protein disulfide isomerase family.</text>
</comment>
<gene>
    <name evidence="13" type="ORF">PSACC_00438</name>
</gene>
<feature type="domain" description="Thioredoxin" evidence="12">
    <location>
        <begin position="314"/>
        <end position="447"/>
    </location>
</feature>
<dbReference type="STRING" id="1246581.A0A2H9TQ41"/>
<dbReference type="Pfam" id="PF13848">
    <property type="entry name" value="Thioredoxin_6"/>
    <property type="match status" value="1"/>
</dbReference>
<evidence type="ECO:0000256" key="8">
    <source>
        <dbReference type="ARBA" id="ARBA00023157"/>
    </source>
</evidence>
<dbReference type="GO" id="GO:0006457">
    <property type="term" value="P:protein folding"/>
    <property type="evidence" value="ECO:0007669"/>
    <property type="project" value="TreeGrafter"/>
</dbReference>
<evidence type="ECO:0000256" key="1">
    <source>
        <dbReference type="ARBA" id="ARBA00001182"/>
    </source>
</evidence>
<keyword evidence="5" id="KW-0732">Signal</keyword>
<dbReference type="OrthoDB" id="427280at2759"/>
<dbReference type="PROSITE" id="PS51352">
    <property type="entry name" value="THIOREDOXIN_2"/>
    <property type="match status" value="2"/>
</dbReference>
<dbReference type="CDD" id="cd02981">
    <property type="entry name" value="PDI_b_family"/>
    <property type="match status" value="1"/>
</dbReference>
<evidence type="ECO:0000256" key="2">
    <source>
        <dbReference type="ARBA" id="ARBA00004319"/>
    </source>
</evidence>
<dbReference type="CDD" id="cd02961">
    <property type="entry name" value="PDI_a_family"/>
    <property type="match status" value="1"/>
</dbReference>
<dbReference type="PANTHER" id="PTHR18929">
    <property type="entry name" value="PROTEIN DISULFIDE ISOMERASE"/>
    <property type="match status" value="1"/>
</dbReference>
<reference evidence="13 14" key="1">
    <citation type="submission" date="2016-10" db="EMBL/GenBank/DDBJ databases">
        <title>The genome of Paramicrosporidium saccamoebae is the missing link in understanding Cryptomycota and Microsporidia evolution.</title>
        <authorList>
            <person name="Quandt C.A."/>
            <person name="Beaudet D."/>
            <person name="Corsaro D."/>
            <person name="Michel R."/>
            <person name="Corradi N."/>
            <person name="James T."/>
        </authorList>
    </citation>
    <scope>NUCLEOTIDE SEQUENCE [LARGE SCALE GENOMIC DNA]</scope>
    <source>
        <strain evidence="13 14">KSL3</strain>
    </source>
</reference>
<feature type="disulfide bond" description="Redox-active" evidence="11">
    <location>
        <begin position="50"/>
        <end position="53"/>
    </location>
</feature>
<dbReference type="FunFam" id="3.40.30.10:FF:000017">
    <property type="entry name" value="Protein disulfide-isomerase A4"/>
    <property type="match status" value="1"/>
</dbReference>
<evidence type="ECO:0000313" key="14">
    <source>
        <dbReference type="Proteomes" id="UP000240830"/>
    </source>
</evidence>
<evidence type="ECO:0000256" key="11">
    <source>
        <dbReference type="PIRSR" id="PIRSR605792-51"/>
    </source>
</evidence>
<keyword evidence="7" id="KW-0256">Endoplasmic reticulum</keyword>
<evidence type="ECO:0000256" key="9">
    <source>
        <dbReference type="ARBA" id="ARBA00023235"/>
    </source>
</evidence>
<keyword evidence="14" id="KW-1185">Reference proteome</keyword>
<name>A0A2H9TQ41_9FUNG</name>
<dbReference type="EMBL" id="MTSL01000041">
    <property type="protein sequence ID" value="PJF19780.1"/>
    <property type="molecule type" value="Genomic_DNA"/>
</dbReference>
<protein>
    <recommendedName>
        <fullName evidence="4">protein disulfide-isomerase</fullName>
        <ecNumber evidence="4">5.3.4.1</ecNumber>
    </recommendedName>
</protein>
<comment type="caution">
    <text evidence="13">The sequence shown here is derived from an EMBL/GenBank/DDBJ whole genome shotgun (WGS) entry which is preliminary data.</text>
</comment>
<evidence type="ECO:0000259" key="12">
    <source>
        <dbReference type="PROSITE" id="PS51352"/>
    </source>
</evidence>
<dbReference type="InterPro" id="IPR017937">
    <property type="entry name" value="Thioredoxin_CS"/>
</dbReference>
<evidence type="ECO:0000313" key="13">
    <source>
        <dbReference type="EMBL" id="PJF19780.1"/>
    </source>
</evidence>
<sequence length="469" mass="52207">SPTVLSVAASLASFAYAVTKSEVVELTDDSYLDFLKNNNVTLVEFFAPWCGHCKELEPEYKKAAGKLVEHGIRLANIDCVKNDKVCSENGISGYPTLKIFKDGDVVEYAGPRDAEGIVKQVMPAVTQLKPNDVESFAKNDDVAIFGVFPAGSKEAAAFNKVAESLRNDHSFASIEPGVYMIKKFDEGFATFKEEVTEEALKKWVNAESMPLMAELTPENFSKYVATNLPMAYLFYEKEEMRKEYGPLVETVMKKYKGKLSAVYIDGEKYHEHAKALALPVKWPGFVIHDMENDLKYPFSGKLSSDELGAFVEKYANNKLEPSYRSEDIPEKDTEPVKTIVYKNWEKIVMDEKKDVLLELYAPWCGACKNLVPVYNSLAESYAAHSDKVVIAKMDATANDIPKSANIKLTKFPTIILFKAGAKKEQVPFEQSGRTVKDFAEFIAKHGGNKVVIAAKEPKAAADEGDKEEL</sequence>
<dbReference type="InterPro" id="IPR036249">
    <property type="entry name" value="Thioredoxin-like_sf"/>
</dbReference>
<feature type="domain" description="Thioredoxin" evidence="12">
    <location>
        <begin position="5"/>
        <end position="127"/>
    </location>
</feature>
<feature type="non-terminal residue" evidence="13">
    <location>
        <position position="1"/>
    </location>
</feature>
<dbReference type="Gene3D" id="3.40.30.10">
    <property type="entry name" value="Glutaredoxin"/>
    <property type="match status" value="4"/>
</dbReference>
<dbReference type="InterPro" id="IPR013766">
    <property type="entry name" value="Thioredoxin_domain"/>
</dbReference>
<dbReference type="InterPro" id="IPR005792">
    <property type="entry name" value="Prot_disulphide_isomerase"/>
</dbReference>
<dbReference type="PRINTS" id="PR00421">
    <property type="entry name" value="THIOREDOXIN"/>
</dbReference>
<accession>A0A2H9TQ41</accession>
<dbReference type="NCBIfam" id="TIGR01130">
    <property type="entry name" value="ER_PDI_fam"/>
    <property type="match status" value="1"/>
</dbReference>
<evidence type="ECO:0000256" key="10">
    <source>
        <dbReference type="ARBA" id="ARBA00023284"/>
    </source>
</evidence>
<keyword evidence="10 11" id="KW-0676">Redox-active center</keyword>
<dbReference type="GO" id="GO:0005788">
    <property type="term" value="C:endoplasmic reticulum lumen"/>
    <property type="evidence" value="ECO:0007669"/>
    <property type="project" value="UniProtKB-SubCell"/>
</dbReference>
<dbReference type="PANTHER" id="PTHR18929:SF132">
    <property type="entry name" value="PROTEIN DISULFIDE-ISOMERASE A3"/>
    <property type="match status" value="1"/>
</dbReference>
<evidence type="ECO:0000256" key="6">
    <source>
        <dbReference type="ARBA" id="ARBA00022737"/>
    </source>
</evidence>
<dbReference type="Pfam" id="PF00085">
    <property type="entry name" value="Thioredoxin"/>
    <property type="match status" value="2"/>
</dbReference>
<dbReference type="CDD" id="cd02982">
    <property type="entry name" value="PDI_b'_family"/>
    <property type="match status" value="1"/>
</dbReference>
<comment type="catalytic activity">
    <reaction evidence="1">
        <text>Catalyzes the rearrangement of -S-S- bonds in proteins.</text>
        <dbReference type="EC" id="5.3.4.1"/>
    </reaction>
</comment>
<dbReference type="PROSITE" id="PS00194">
    <property type="entry name" value="THIOREDOXIN_1"/>
    <property type="match status" value="2"/>
</dbReference>
<dbReference type="GO" id="GO:0034976">
    <property type="term" value="P:response to endoplasmic reticulum stress"/>
    <property type="evidence" value="ECO:0007669"/>
    <property type="project" value="TreeGrafter"/>
</dbReference>
<dbReference type="Proteomes" id="UP000240830">
    <property type="component" value="Unassembled WGS sequence"/>
</dbReference>
<keyword evidence="6" id="KW-0677">Repeat</keyword>
<dbReference type="GO" id="GO:0003756">
    <property type="term" value="F:protein disulfide isomerase activity"/>
    <property type="evidence" value="ECO:0007669"/>
    <property type="project" value="UniProtKB-EC"/>
</dbReference>
<keyword evidence="9 13" id="KW-0413">Isomerase</keyword>